<dbReference type="PROSITE" id="PS51071">
    <property type="entry name" value="HTH_RPIR"/>
    <property type="match status" value="1"/>
</dbReference>
<dbReference type="Proteomes" id="UP000601171">
    <property type="component" value="Unassembled WGS sequence"/>
</dbReference>
<reference evidence="6" key="1">
    <citation type="submission" date="2020-08" db="EMBL/GenBank/DDBJ databases">
        <title>Genome public.</title>
        <authorList>
            <person name="Liu C."/>
            <person name="Sun Q."/>
        </authorList>
    </citation>
    <scope>NUCLEOTIDE SEQUENCE</scope>
    <source>
        <strain evidence="6">BX21</strain>
    </source>
</reference>
<dbReference type="GO" id="GO:0003677">
    <property type="term" value="F:DNA binding"/>
    <property type="evidence" value="ECO:0007669"/>
    <property type="project" value="UniProtKB-KW"/>
</dbReference>
<dbReference type="GO" id="GO:0097367">
    <property type="term" value="F:carbohydrate derivative binding"/>
    <property type="evidence" value="ECO:0007669"/>
    <property type="project" value="InterPro"/>
</dbReference>
<gene>
    <name evidence="6" type="ORF">H8707_13105</name>
</gene>
<dbReference type="EMBL" id="JACRTG010000030">
    <property type="protein sequence ID" value="MBC8589153.1"/>
    <property type="molecule type" value="Genomic_DNA"/>
</dbReference>
<organism evidence="6 7">
    <name type="scientific">Paratissierella segnis</name>
    <dbReference type="NCBI Taxonomy" id="2763679"/>
    <lineage>
        <taxon>Bacteria</taxon>
        <taxon>Bacillati</taxon>
        <taxon>Bacillota</taxon>
        <taxon>Tissierellia</taxon>
        <taxon>Tissierellales</taxon>
        <taxon>Tissierellaceae</taxon>
        <taxon>Paratissierella</taxon>
    </lineage>
</organism>
<dbReference type="GO" id="GO:1901135">
    <property type="term" value="P:carbohydrate derivative metabolic process"/>
    <property type="evidence" value="ECO:0007669"/>
    <property type="project" value="InterPro"/>
</dbReference>
<dbReference type="SUPFAM" id="SSF46689">
    <property type="entry name" value="Homeodomain-like"/>
    <property type="match status" value="1"/>
</dbReference>
<protein>
    <submittedName>
        <fullName evidence="6">MurR/RpiR family transcriptional regulator</fullName>
    </submittedName>
</protein>
<evidence type="ECO:0000256" key="1">
    <source>
        <dbReference type="ARBA" id="ARBA00023015"/>
    </source>
</evidence>
<keyword evidence="1" id="KW-0805">Transcription regulation</keyword>
<dbReference type="PANTHER" id="PTHR30514">
    <property type="entry name" value="GLUCOKINASE"/>
    <property type="match status" value="1"/>
</dbReference>
<feature type="domain" description="SIS" evidence="5">
    <location>
        <begin position="126"/>
        <end position="266"/>
    </location>
</feature>
<dbReference type="SUPFAM" id="SSF53697">
    <property type="entry name" value="SIS domain"/>
    <property type="match status" value="1"/>
</dbReference>
<keyword evidence="2" id="KW-0238">DNA-binding</keyword>
<evidence type="ECO:0000313" key="7">
    <source>
        <dbReference type="Proteomes" id="UP000601171"/>
    </source>
</evidence>
<dbReference type="InterPro" id="IPR035472">
    <property type="entry name" value="RpiR-like_SIS"/>
</dbReference>
<evidence type="ECO:0000256" key="2">
    <source>
        <dbReference type="ARBA" id="ARBA00023125"/>
    </source>
</evidence>
<keyword evidence="7" id="KW-1185">Reference proteome</keyword>
<dbReference type="PROSITE" id="PS51464">
    <property type="entry name" value="SIS"/>
    <property type="match status" value="1"/>
</dbReference>
<comment type="caution">
    <text evidence="6">The sequence shown here is derived from an EMBL/GenBank/DDBJ whole genome shotgun (WGS) entry which is preliminary data.</text>
</comment>
<feature type="domain" description="HTH rpiR-type" evidence="4">
    <location>
        <begin position="2"/>
        <end position="78"/>
    </location>
</feature>
<dbReference type="InterPro" id="IPR046348">
    <property type="entry name" value="SIS_dom_sf"/>
</dbReference>
<dbReference type="InterPro" id="IPR000281">
    <property type="entry name" value="HTH_RpiR"/>
</dbReference>
<dbReference type="InterPro" id="IPR009057">
    <property type="entry name" value="Homeodomain-like_sf"/>
</dbReference>
<dbReference type="Gene3D" id="1.10.10.10">
    <property type="entry name" value="Winged helix-like DNA-binding domain superfamily/Winged helix DNA-binding domain"/>
    <property type="match status" value="1"/>
</dbReference>
<dbReference type="InterPro" id="IPR036388">
    <property type="entry name" value="WH-like_DNA-bd_sf"/>
</dbReference>
<keyword evidence="3" id="KW-0804">Transcription</keyword>
<dbReference type="Pfam" id="PF01380">
    <property type="entry name" value="SIS"/>
    <property type="match status" value="1"/>
</dbReference>
<evidence type="ECO:0000259" key="5">
    <source>
        <dbReference type="PROSITE" id="PS51464"/>
    </source>
</evidence>
<dbReference type="AlphaFoldDB" id="A0A926IM00"/>
<dbReference type="InterPro" id="IPR047640">
    <property type="entry name" value="RpiR-like"/>
</dbReference>
<evidence type="ECO:0000259" key="4">
    <source>
        <dbReference type="PROSITE" id="PS51071"/>
    </source>
</evidence>
<proteinExistence type="predicted"/>
<dbReference type="InterPro" id="IPR001347">
    <property type="entry name" value="SIS_dom"/>
</dbReference>
<dbReference type="Gene3D" id="3.40.50.10490">
    <property type="entry name" value="Glucose-6-phosphate isomerase like protein, domain 1"/>
    <property type="match status" value="1"/>
</dbReference>
<accession>A0A926IM00</accession>
<evidence type="ECO:0000256" key="3">
    <source>
        <dbReference type="ARBA" id="ARBA00023163"/>
    </source>
</evidence>
<dbReference type="PANTHER" id="PTHR30514:SF1">
    <property type="entry name" value="HTH-TYPE TRANSCRIPTIONAL REGULATOR HEXR-RELATED"/>
    <property type="match status" value="1"/>
</dbReference>
<dbReference type="CDD" id="cd05013">
    <property type="entry name" value="SIS_RpiR"/>
    <property type="match status" value="1"/>
</dbReference>
<sequence>MKSVLVMLREYYNQATATEKEIVKYILDNPKDIPEMTIYELAGKTFSSPASIIRMCKKNGFKGFKDLTKALIYELAMREHNKEQETKEVLKSSDSLKNIIDNVTYKNIISLEDTKNIIDIDIIKKCVELLNKCQNICIFGIGSSLIVAKDAQQKFMRLNRYCTVIDDWHLQLLTARNMSPKDLGIIISYSGQTLEMIECAKAMKENGVKIISITRYGVSPVVDLCDYNIFVAANESTFRSGAMSSRISQLNIIDILFTAYASNKYENSLELIAKTHIRKERREND</sequence>
<dbReference type="GO" id="GO:0003700">
    <property type="term" value="F:DNA-binding transcription factor activity"/>
    <property type="evidence" value="ECO:0007669"/>
    <property type="project" value="InterPro"/>
</dbReference>
<dbReference type="RefSeq" id="WP_262430614.1">
    <property type="nucleotide sequence ID" value="NZ_JACRTG010000030.1"/>
</dbReference>
<name>A0A926IM00_9FIRM</name>
<dbReference type="Pfam" id="PF01418">
    <property type="entry name" value="HTH_6"/>
    <property type="match status" value="1"/>
</dbReference>
<evidence type="ECO:0000313" key="6">
    <source>
        <dbReference type="EMBL" id="MBC8589153.1"/>
    </source>
</evidence>